<dbReference type="EMBL" id="JBJIAA010000025">
    <property type="protein sequence ID" value="MFL0253088.1"/>
    <property type="molecule type" value="Genomic_DNA"/>
</dbReference>
<dbReference type="PANTHER" id="PTHR33744">
    <property type="entry name" value="CARBOHYDRATE DIACID REGULATOR"/>
    <property type="match status" value="1"/>
</dbReference>
<dbReference type="Pfam" id="PF17853">
    <property type="entry name" value="GGDEF_2"/>
    <property type="match status" value="1"/>
</dbReference>
<dbReference type="InterPro" id="IPR012914">
    <property type="entry name" value="PucR_dom"/>
</dbReference>
<evidence type="ECO:0000259" key="3">
    <source>
        <dbReference type="Pfam" id="PF13556"/>
    </source>
</evidence>
<dbReference type="InterPro" id="IPR042070">
    <property type="entry name" value="PucR_C-HTH_sf"/>
</dbReference>
<feature type="domain" description="PucR C-terminal helix-turn-helix" evidence="3">
    <location>
        <begin position="341"/>
        <end position="399"/>
    </location>
</feature>
<protein>
    <submittedName>
        <fullName evidence="5">PucR family transcriptional regulator</fullName>
    </submittedName>
</protein>
<dbReference type="Pfam" id="PF13556">
    <property type="entry name" value="HTH_30"/>
    <property type="match status" value="1"/>
</dbReference>
<dbReference type="InterPro" id="IPR025736">
    <property type="entry name" value="PucR_C-HTH_dom"/>
</dbReference>
<evidence type="ECO:0000259" key="4">
    <source>
        <dbReference type="Pfam" id="PF17853"/>
    </source>
</evidence>
<comment type="similarity">
    <text evidence="1">Belongs to the CdaR family.</text>
</comment>
<dbReference type="Proteomes" id="UP001623592">
    <property type="component" value="Unassembled WGS sequence"/>
</dbReference>
<organism evidence="5 6">
    <name type="scientific">Clostridium neuense</name>
    <dbReference type="NCBI Taxonomy" id="1728934"/>
    <lineage>
        <taxon>Bacteria</taxon>
        <taxon>Bacillati</taxon>
        <taxon>Bacillota</taxon>
        <taxon>Clostridia</taxon>
        <taxon>Eubacteriales</taxon>
        <taxon>Clostridiaceae</taxon>
        <taxon>Clostridium</taxon>
    </lineage>
</organism>
<reference evidence="5 6" key="1">
    <citation type="submission" date="2024-11" db="EMBL/GenBank/DDBJ databases">
        <authorList>
            <person name="Heng Y.C."/>
            <person name="Lim A.C.H."/>
            <person name="Lee J.K.Y."/>
            <person name="Kittelmann S."/>
        </authorList>
    </citation>
    <scope>NUCLEOTIDE SEQUENCE [LARGE SCALE GENOMIC DNA]</scope>
    <source>
        <strain evidence="5 6">WILCCON 0114</strain>
    </source>
</reference>
<comment type="caution">
    <text evidence="5">The sequence shown here is derived from an EMBL/GenBank/DDBJ whole genome shotgun (WGS) entry which is preliminary data.</text>
</comment>
<gene>
    <name evidence="5" type="ORF">ACJDT4_22035</name>
</gene>
<dbReference type="InterPro" id="IPR051448">
    <property type="entry name" value="CdaR-like_regulators"/>
</dbReference>
<evidence type="ECO:0000313" key="6">
    <source>
        <dbReference type="Proteomes" id="UP001623592"/>
    </source>
</evidence>
<proteinExistence type="inferred from homology"/>
<keyword evidence="6" id="KW-1185">Reference proteome</keyword>
<dbReference type="Pfam" id="PF07905">
    <property type="entry name" value="PucR"/>
    <property type="match status" value="1"/>
</dbReference>
<feature type="domain" description="Purine catabolism PurC-like" evidence="2">
    <location>
        <begin position="8"/>
        <end position="126"/>
    </location>
</feature>
<dbReference type="InterPro" id="IPR041522">
    <property type="entry name" value="CdaR_GGDEF"/>
</dbReference>
<evidence type="ECO:0000313" key="5">
    <source>
        <dbReference type="EMBL" id="MFL0253088.1"/>
    </source>
</evidence>
<evidence type="ECO:0000256" key="1">
    <source>
        <dbReference type="ARBA" id="ARBA00006754"/>
    </source>
</evidence>
<dbReference type="RefSeq" id="WP_406789751.1">
    <property type="nucleotide sequence ID" value="NZ_JBJIAA010000025.1"/>
</dbReference>
<feature type="domain" description="CdaR GGDEF-like" evidence="4">
    <location>
        <begin position="151"/>
        <end position="288"/>
    </location>
</feature>
<dbReference type="PANTHER" id="PTHR33744:SF1">
    <property type="entry name" value="DNA-BINDING TRANSCRIPTIONAL ACTIVATOR ADER"/>
    <property type="match status" value="1"/>
</dbReference>
<sequence>MVITCGSILKLPFLENMKVVAGERGLNRIIRWVHVMEYPEYSRWLNGGELILFSGVAIKNDLDKFLSFVKDINSKNVSGLAVNIGPYIEKTPKEVISLADSLGFPIFEFPFEVKFIDVSQSICKAIFINKVEQQSRDNFMKDIILKGTVFSEDILERAILYGYNPNREYYSFVISIENFNKIAMKNGVLDSEKAFQVKQHVEQIVMDMFNKKGKKLIQITEDSSIILMIEGRNNNFYKTSIEDVGWEIIKNINAAIDNITVNIGIGGLWNELKDFKKSVNEARKILRLLKANGLKNTARYYENIGIYKLFFKIDDYGIMENFYLNSLKSLLDYDNKNTTQLVDTLEVYIEEGGNLNRASEKLFVHKNTLKYRIKRIEEISKCDLRNVNQLFDFYISFKIKKFLKISHFNSNS</sequence>
<evidence type="ECO:0000259" key="2">
    <source>
        <dbReference type="Pfam" id="PF07905"/>
    </source>
</evidence>
<name>A0ABW8TNP9_9CLOT</name>
<dbReference type="Gene3D" id="1.10.10.2840">
    <property type="entry name" value="PucR C-terminal helix-turn-helix domain"/>
    <property type="match status" value="1"/>
</dbReference>
<accession>A0ABW8TNP9</accession>